<feature type="region of interest" description="Disordered" evidence="6">
    <location>
        <begin position="1"/>
        <end position="124"/>
    </location>
</feature>
<dbReference type="EMBL" id="LR862135">
    <property type="protein sequence ID" value="CAD1840891.1"/>
    <property type="molecule type" value="Genomic_DNA"/>
</dbReference>
<sequence>MAAAETAAAMAKTLASFSPPTSSAASSTSFPPPPPATTRSSPTTSSSPSSSSPPLQRPPPRRCRGGHPLPSSVISSVALANPSPRTAAAPAAWSASPTSAPPTTPTSASSSAARASPTTPSAASTLAAAASETRPVAAEAAGAAGARGVPGRRRRPDLIAAKTMTDRGLWLHRDRRIVGPIPGVAVGDVFLYRAELCVLGVHGAVQAGIDFVPASQVPEGEPIAVSIVSSGGYQDDEDAADDVLVYTGSGGRVGRNSVWHSADQKLERGNLALERSMTYGIELRVVRAHPADATPTGRVYVYDGLYKVVDCDRHVGRSGCHVFRFKLLRMQGQDDCGLKNLKLAEHLKAQLAAGAKPEGYAKRDISRKRELLPVPLFNNIDEDVDPRLFDYVARPDFPSPAVAPRGCKCVADCSTNCLCEKRNKCGFAYSNGVLLRGRPVIFECGDSCKCPPTCPNRVAQKGMRHQLEVFRSRDTGWGVRSLDVIQAGSFVCELSGEVLTREEAKYVSAEHATYLIDPTRFPERWREWGDVSEAIPDRPPPEFADRPEPGYFLDVSRKRNVACYISHSSVPNVFVQFVLYGHEAESYPHIMIFAMENIPPLRELSIDYGIGQECVGMLAQ</sequence>
<evidence type="ECO:0000259" key="8">
    <source>
        <dbReference type="PROSITE" id="PS50867"/>
    </source>
</evidence>
<feature type="compositionally biased region" description="Low complexity" evidence="6">
    <location>
        <begin position="37"/>
        <end position="54"/>
    </location>
</feature>
<keyword evidence="2" id="KW-0158">Chromosome</keyword>
<dbReference type="InterPro" id="IPR007728">
    <property type="entry name" value="Pre-SET_dom"/>
</dbReference>
<evidence type="ECO:0000256" key="3">
    <source>
        <dbReference type="ARBA" id="ARBA00022853"/>
    </source>
</evidence>
<name>A0A6V7QD40_ANACO</name>
<dbReference type="InterPro" id="IPR036987">
    <property type="entry name" value="SRA-YDG_sf"/>
</dbReference>
<comment type="subcellular location">
    <subcellularLocation>
        <location evidence="1">Chromosome</location>
    </subcellularLocation>
    <subcellularLocation>
        <location evidence="5">Nucleus</location>
    </subcellularLocation>
</comment>
<dbReference type="PROSITE" id="PS50867">
    <property type="entry name" value="PRE_SET"/>
    <property type="match status" value="1"/>
</dbReference>
<evidence type="ECO:0000256" key="4">
    <source>
        <dbReference type="ARBA" id="ARBA00023242"/>
    </source>
</evidence>
<feature type="compositionally biased region" description="Low complexity" evidence="6">
    <location>
        <begin position="1"/>
        <end position="29"/>
    </location>
</feature>
<dbReference type="AlphaFoldDB" id="A0A6V7QD40"/>
<dbReference type="Gene3D" id="2.30.280.10">
    <property type="entry name" value="SRA-YDG"/>
    <property type="match status" value="1"/>
</dbReference>
<dbReference type="Pfam" id="PF05033">
    <property type="entry name" value="Pre-SET"/>
    <property type="match status" value="1"/>
</dbReference>
<dbReference type="InterPro" id="IPR046341">
    <property type="entry name" value="SET_dom_sf"/>
</dbReference>
<dbReference type="SMART" id="SM00466">
    <property type="entry name" value="SRA"/>
    <property type="match status" value="1"/>
</dbReference>
<dbReference type="InterPro" id="IPR051357">
    <property type="entry name" value="H3K9_HMTase_SUVAR3-9"/>
</dbReference>
<dbReference type="PANTHER" id="PTHR45660">
    <property type="entry name" value="HISTONE-LYSINE N-METHYLTRANSFERASE SETMAR"/>
    <property type="match status" value="1"/>
</dbReference>
<dbReference type="GO" id="GO:0005634">
    <property type="term" value="C:nucleus"/>
    <property type="evidence" value="ECO:0007669"/>
    <property type="project" value="UniProtKB-SubCell"/>
</dbReference>
<dbReference type="InterPro" id="IPR025794">
    <property type="entry name" value="H3-K9-MeTrfase_plant"/>
</dbReference>
<organism evidence="10">
    <name type="scientific">Ananas comosus var. bracteatus</name>
    <name type="common">red pineapple</name>
    <dbReference type="NCBI Taxonomy" id="296719"/>
    <lineage>
        <taxon>Eukaryota</taxon>
        <taxon>Viridiplantae</taxon>
        <taxon>Streptophyta</taxon>
        <taxon>Embryophyta</taxon>
        <taxon>Tracheophyta</taxon>
        <taxon>Spermatophyta</taxon>
        <taxon>Magnoliopsida</taxon>
        <taxon>Liliopsida</taxon>
        <taxon>Poales</taxon>
        <taxon>Bromeliaceae</taxon>
        <taxon>Bromelioideae</taxon>
        <taxon>Ananas</taxon>
    </lineage>
</organism>
<dbReference type="InterPro" id="IPR003105">
    <property type="entry name" value="SRA_YDG"/>
</dbReference>
<dbReference type="SMART" id="SM00317">
    <property type="entry name" value="SET"/>
    <property type="match status" value="1"/>
</dbReference>
<dbReference type="SUPFAM" id="SSF82199">
    <property type="entry name" value="SET domain"/>
    <property type="match status" value="1"/>
</dbReference>
<dbReference type="PROSITE" id="PS51575">
    <property type="entry name" value="SAM_MT43_SUVAR39_2"/>
    <property type="match status" value="1"/>
</dbReference>
<keyword evidence="4 5" id="KW-0539">Nucleus</keyword>
<dbReference type="GO" id="GO:0008270">
    <property type="term" value="F:zinc ion binding"/>
    <property type="evidence" value="ECO:0007669"/>
    <property type="project" value="InterPro"/>
</dbReference>
<evidence type="ECO:0000256" key="2">
    <source>
        <dbReference type="ARBA" id="ARBA00022454"/>
    </source>
</evidence>
<feature type="domain" description="Pre-SET" evidence="8">
    <location>
        <begin position="405"/>
        <end position="462"/>
    </location>
</feature>
<evidence type="ECO:0000256" key="1">
    <source>
        <dbReference type="ARBA" id="ARBA00004286"/>
    </source>
</evidence>
<feature type="compositionally biased region" description="Low complexity" evidence="6">
    <location>
        <begin position="82"/>
        <end position="98"/>
    </location>
</feature>
<proteinExistence type="predicted"/>
<dbReference type="PANTHER" id="PTHR45660:SF87">
    <property type="entry name" value="OS08G0565700 PROTEIN"/>
    <property type="match status" value="1"/>
</dbReference>
<evidence type="ECO:0000256" key="6">
    <source>
        <dbReference type="SAM" id="MobiDB-lite"/>
    </source>
</evidence>
<dbReference type="PROSITE" id="PS51015">
    <property type="entry name" value="YDG"/>
    <property type="match status" value="1"/>
</dbReference>
<evidence type="ECO:0000313" key="10">
    <source>
        <dbReference type="EMBL" id="CAD1840891.1"/>
    </source>
</evidence>
<dbReference type="SMART" id="SM00468">
    <property type="entry name" value="PreSET"/>
    <property type="match status" value="1"/>
</dbReference>
<gene>
    <name evidence="10" type="ORF">CB5_LOCUS24102</name>
</gene>
<dbReference type="GO" id="GO:0042054">
    <property type="term" value="F:histone methyltransferase activity"/>
    <property type="evidence" value="ECO:0007669"/>
    <property type="project" value="InterPro"/>
</dbReference>
<evidence type="ECO:0000259" key="7">
    <source>
        <dbReference type="PROSITE" id="PS50280"/>
    </source>
</evidence>
<feature type="domain" description="YDG" evidence="9">
    <location>
        <begin position="179"/>
        <end position="329"/>
    </location>
</feature>
<keyword evidence="3" id="KW-0156">Chromatin regulator</keyword>
<dbReference type="Gene3D" id="2.170.270.10">
    <property type="entry name" value="SET domain"/>
    <property type="match status" value="1"/>
</dbReference>
<dbReference type="GO" id="GO:0003690">
    <property type="term" value="F:double-stranded DNA binding"/>
    <property type="evidence" value="ECO:0007669"/>
    <property type="project" value="TreeGrafter"/>
</dbReference>
<dbReference type="Pfam" id="PF00856">
    <property type="entry name" value="SET"/>
    <property type="match status" value="1"/>
</dbReference>
<dbReference type="InterPro" id="IPR015947">
    <property type="entry name" value="PUA-like_sf"/>
</dbReference>
<protein>
    <submittedName>
        <fullName evidence="10">Uncharacterized protein</fullName>
    </submittedName>
</protein>
<dbReference type="GO" id="GO:0005694">
    <property type="term" value="C:chromosome"/>
    <property type="evidence" value="ECO:0007669"/>
    <property type="project" value="UniProtKB-SubCell"/>
</dbReference>
<dbReference type="InterPro" id="IPR001214">
    <property type="entry name" value="SET_dom"/>
</dbReference>
<feature type="domain" description="SET" evidence="7">
    <location>
        <begin position="465"/>
        <end position="609"/>
    </location>
</feature>
<evidence type="ECO:0000259" key="9">
    <source>
        <dbReference type="PROSITE" id="PS51015"/>
    </source>
</evidence>
<dbReference type="SUPFAM" id="SSF88697">
    <property type="entry name" value="PUA domain-like"/>
    <property type="match status" value="1"/>
</dbReference>
<evidence type="ECO:0000256" key="5">
    <source>
        <dbReference type="PROSITE-ProRule" id="PRU00358"/>
    </source>
</evidence>
<dbReference type="Pfam" id="PF02182">
    <property type="entry name" value="SAD_SRA"/>
    <property type="match status" value="1"/>
</dbReference>
<reference evidence="10" key="1">
    <citation type="submission" date="2020-07" db="EMBL/GenBank/DDBJ databases">
        <authorList>
            <person name="Lin J."/>
        </authorList>
    </citation>
    <scope>NUCLEOTIDE SEQUENCE</scope>
</reference>
<feature type="compositionally biased region" description="Low complexity" evidence="6">
    <location>
        <begin position="105"/>
        <end position="124"/>
    </location>
</feature>
<accession>A0A6V7QD40</accession>
<dbReference type="PROSITE" id="PS50280">
    <property type="entry name" value="SET"/>
    <property type="match status" value="1"/>
</dbReference>